<name>A0A2K9NXC6_BACTC</name>
<accession>A0A2K9NXC6</accession>
<proteinExistence type="predicted"/>
<comment type="catalytic activity">
    <reaction evidence="1">
        <text>ATP + protein L-histidine = ADP + protein N-phospho-L-histidine.</text>
        <dbReference type="EC" id="2.7.13.3"/>
    </reaction>
</comment>
<evidence type="ECO:0000256" key="2">
    <source>
        <dbReference type="ARBA" id="ARBA00012438"/>
    </source>
</evidence>
<dbReference type="InterPro" id="IPR036097">
    <property type="entry name" value="HisK_dim/P_sf"/>
</dbReference>
<evidence type="ECO:0000256" key="3">
    <source>
        <dbReference type="SAM" id="Coils"/>
    </source>
</evidence>
<dbReference type="AlphaFoldDB" id="A0A2K9NXC6"/>
<dbReference type="Proteomes" id="UP000235584">
    <property type="component" value="Chromosome"/>
</dbReference>
<feature type="coiled-coil region" evidence="3">
    <location>
        <begin position="10"/>
        <end position="44"/>
    </location>
</feature>
<evidence type="ECO:0000313" key="6">
    <source>
        <dbReference type="Proteomes" id="UP000235584"/>
    </source>
</evidence>
<dbReference type="EMBL" id="CP025704">
    <property type="protein sequence ID" value="AUN99735.1"/>
    <property type="molecule type" value="Genomic_DNA"/>
</dbReference>
<dbReference type="EC" id="2.7.13.3" evidence="2"/>
<protein>
    <recommendedName>
        <fullName evidence="2">histidine kinase</fullName>
        <ecNumber evidence="2">2.7.13.3</ecNumber>
    </recommendedName>
</protein>
<dbReference type="InterPro" id="IPR003661">
    <property type="entry name" value="HisK_dim/P_dom"/>
</dbReference>
<keyword evidence="3" id="KW-0175">Coiled coil</keyword>
<dbReference type="Pfam" id="PF00512">
    <property type="entry name" value="HisKA"/>
    <property type="match status" value="1"/>
</dbReference>
<dbReference type="Gene3D" id="1.10.287.130">
    <property type="match status" value="1"/>
</dbReference>
<evidence type="ECO:0000313" key="5">
    <source>
        <dbReference type="EMBL" id="AUN99735.1"/>
    </source>
</evidence>
<organism evidence="5 6">
    <name type="scientific">Bacteriovorax stolpii</name>
    <name type="common">Bdellovibrio stolpii</name>
    <dbReference type="NCBI Taxonomy" id="960"/>
    <lineage>
        <taxon>Bacteria</taxon>
        <taxon>Pseudomonadati</taxon>
        <taxon>Bdellovibrionota</taxon>
        <taxon>Bacteriovoracia</taxon>
        <taxon>Bacteriovoracales</taxon>
        <taxon>Bacteriovoracaceae</taxon>
        <taxon>Bacteriovorax</taxon>
    </lineage>
</organism>
<evidence type="ECO:0000256" key="1">
    <source>
        <dbReference type="ARBA" id="ARBA00000085"/>
    </source>
</evidence>
<dbReference type="GO" id="GO:0000155">
    <property type="term" value="F:phosphorelay sensor kinase activity"/>
    <property type="evidence" value="ECO:0007669"/>
    <property type="project" value="InterPro"/>
</dbReference>
<evidence type="ECO:0000259" key="4">
    <source>
        <dbReference type="Pfam" id="PF00512"/>
    </source>
</evidence>
<feature type="domain" description="Signal transduction histidine kinase dimerisation/phosphoacceptor" evidence="4">
    <location>
        <begin position="52"/>
        <end position="103"/>
    </location>
</feature>
<reference evidence="5 6" key="1">
    <citation type="submission" date="2018-01" db="EMBL/GenBank/DDBJ databases">
        <title>Complete genome sequence of Bacteriovorax stolpii DSM12778.</title>
        <authorList>
            <person name="Tang B."/>
            <person name="Chang J."/>
        </authorList>
    </citation>
    <scope>NUCLEOTIDE SEQUENCE [LARGE SCALE GENOMIC DNA]</scope>
    <source>
        <strain evidence="5 6">DSM 12778</strain>
    </source>
</reference>
<sequence length="116" mass="13150">MSTEENLISKSSLTEKNRELQRELDSARALIKKYEGIIADLQAENSSNLKKFSHDLASPLQILSMTIESLQDRAPEFSTTLDRMKRSTDNMIEIINSIRKLQKAMPATPSKELKVV</sequence>
<dbReference type="SUPFAM" id="SSF47384">
    <property type="entry name" value="Homodimeric domain of signal transducing histidine kinase"/>
    <property type="match status" value="1"/>
</dbReference>
<gene>
    <name evidence="5" type="ORF">C0V70_16800</name>
</gene>
<dbReference type="KEGG" id="bsto:C0V70_16800"/>
<dbReference type="RefSeq" id="WP_102245026.1">
    <property type="nucleotide sequence ID" value="NZ_CP025704.1"/>
</dbReference>
<keyword evidence="6" id="KW-1185">Reference proteome</keyword>